<name>A0ABU2ZUR0_9ALTE</name>
<keyword evidence="2 6" id="KW-0963">Cytoplasm</keyword>
<dbReference type="EMBL" id="JAVRHX010000004">
    <property type="protein sequence ID" value="MDT0595778.1"/>
    <property type="molecule type" value="Genomic_DNA"/>
</dbReference>
<dbReference type="Gene3D" id="1.10.287.1040">
    <property type="entry name" value="Exonuclease VII, small subunit"/>
    <property type="match status" value="1"/>
</dbReference>
<keyword evidence="4 6" id="KW-0378">Hydrolase</keyword>
<evidence type="ECO:0000256" key="2">
    <source>
        <dbReference type="ARBA" id="ARBA00022490"/>
    </source>
</evidence>
<comment type="catalytic activity">
    <reaction evidence="6">
        <text>Exonucleolytic cleavage in either 5'- to 3'- or 3'- to 5'-direction to yield nucleoside 5'-phosphates.</text>
        <dbReference type="EC" id="3.1.11.6"/>
    </reaction>
</comment>
<gene>
    <name evidence="6" type="primary">xseB</name>
    <name evidence="7" type="ORF">RM552_13040</name>
</gene>
<evidence type="ECO:0000313" key="8">
    <source>
        <dbReference type="Proteomes" id="UP001253545"/>
    </source>
</evidence>
<dbReference type="NCBIfam" id="NF002140">
    <property type="entry name" value="PRK00977.1-4"/>
    <property type="match status" value="1"/>
</dbReference>
<evidence type="ECO:0000256" key="4">
    <source>
        <dbReference type="ARBA" id="ARBA00022801"/>
    </source>
</evidence>
<comment type="function">
    <text evidence="6">Bidirectionally degrades single-stranded DNA into large acid-insoluble oligonucleotides, which are then degraded further into small acid-soluble oligonucleotides.</text>
</comment>
<dbReference type="EC" id="3.1.11.6" evidence="6"/>
<dbReference type="InterPro" id="IPR037004">
    <property type="entry name" value="Exonuc_VII_ssu_sf"/>
</dbReference>
<evidence type="ECO:0000256" key="1">
    <source>
        <dbReference type="ARBA" id="ARBA00009998"/>
    </source>
</evidence>
<keyword evidence="8" id="KW-1185">Reference proteome</keyword>
<dbReference type="PANTHER" id="PTHR34137">
    <property type="entry name" value="EXODEOXYRIBONUCLEASE 7 SMALL SUBUNIT"/>
    <property type="match status" value="1"/>
</dbReference>
<comment type="subcellular location">
    <subcellularLocation>
        <location evidence="6">Cytoplasm</location>
    </subcellularLocation>
</comment>
<protein>
    <recommendedName>
        <fullName evidence="6">Exodeoxyribonuclease 7 small subunit</fullName>
        <ecNumber evidence="6">3.1.11.6</ecNumber>
    </recommendedName>
    <alternativeName>
        <fullName evidence="6">Exodeoxyribonuclease VII small subunit</fullName>
        <shortName evidence="6">Exonuclease VII small subunit</shortName>
    </alternativeName>
</protein>
<dbReference type="PIRSF" id="PIRSF006488">
    <property type="entry name" value="Exonuc_VII_S"/>
    <property type="match status" value="1"/>
</dbReference>
<accession>A0ABU2ZUR0</accession>
<evidence type="ECO:0000256" key="3">
    <source>
        <dbReference type="ARBA" id="ARBA00022722"/>
    </source>
</evidence>
<comment type="subunit">
    <text evidence="6">Heterooligomer composed of large and small subunits.</text>
</comment>
<comment type="caution">
    <text evidence="7">The sequence shown here is derived from an EMBL/GenBank/DDBJ whole genome shotgun (WGS) entry which is preliminary data.</text>
</comment>
<dbReference type="SUPFAM" id="SSF116842">
    <property type="entry name" value="XseB-like"/>
    <property type="match status" value="1"/>
</dbReference>
<dbReference type="RefSeq" id="WP_311369304.1">
    <property type="nucleotide sequence ID" value="NZ_JAVRHX010000004.1"/>
</dbReference>
<keyword evidence="3 6" id="KW-0540">Nuclease</keyword>
<reference evidence="7 8" key="1">
    <citation type="submission" date="2023-09" db="EMBL/GenBank/DDBJ databases">
        <authorList>
            <person name="Rey-Velasco X."/>
        </authorList>
    </citation>
    <scope>NUCLEOTIDE SEQUENCE [LARGE SCALE GENOMIC DNA]</scope>
    <source>
        <strain evidence="7 8">P117</strain>
    </source>
</reference>
<evidence type="ECO:0000256" key="6">
    <source>
        <dbReference type="HAMAP-Rule" id="MF_00337"/>
    </source>
</evidence>
<evidence type="ECO:0000313" key="7">
    <source>
        <dbReference type="EMBL" id="MDT0595778.1"/>
    </source>
</evidence>
<comment type="similarity">
    <text evidence="1 6">Belongs to the XseB family.</text>
</comment>
<dbReference type="NCBIfam" id="TIGR01280">
    <property type="entry name" value="xseB"/>
    <property type="match status" value="1"/>
</dbReference>
<evidence type="ECO:0000256" key="5">
    <source>
        <dbReference type="ARBA" id="ARBA00022839"/>
    </source>
</evidence>
<dbReference type="InterPro" id="IPR003761">
    <property type="entry name" value="Exonuc_VII_S"/>
</dbReference>
<dbReference type="PANTHER" id="PTHR34137:SF1">
    <property type="entry name" value="EXODEOXYRIBONUCLEASE 7 SMALL SUBUNIT"/>
    <property type="match status" value="1"/>
</dbReference>
<proteinExistence type="inferred from homology"/>
<dbReference type="Proteomes" id="UP001253545">
    <property type="component" value="Unassembled WGS sequence"/>
</dbReference>
<dbReference type="Pfam" id="PF02609">
    <property type="entry name" value="Exonuc_VII_S"/>
    <property type="match status" value="1"/>
</dbReference>
<keyword evidence="5 6" id="KW-0269">Exonuclease</keyword>
<sequence>MNIEEMSFEQAMTELDAIVLEMERGEIALETSLKHFEKGVTLARHTQKLLHEAEQKVNILTQNNGEDKLESFSEE</sequence>
<organism evidence="7 8">
    <name type="scientific">Glaciecola petra</name>
    <dbReference type="NCBI Taxonomy" id="3075602"/>
    <lineage>
        <taxon>Bacteria</taxon>
        <taxon>Pseudomonadati</taxon>
        <taxon>Pseudomonadota</taxon>
        <taxon>Gammaproteobacteria</taxon>
        <taxon>Alteromonadales</taxon>
        <taxon>Alteromonadaceae</taxon>
        <taxon>Glaciecola</taxon>
    </lineage>
</organism>
<dbReference type="GO" id="GO:0008855">
    <property type="term" value="F:exodeoxyribonuclease VII activity"/>
    <property type="evidence" value="ECO:0007669"/>
    <property type="project" value="UniProtKB-EC"/>
</dbReference>
<dbReference type="HAMAP" id="MF_00337">
    <property type="entry name" value="Exonuc_7_S"/>
    <property type="match status" value="1"/>
</dbReference>